<keyword evidence="11 14" id="KW-0503">Monooxygenase</keyword>
<evidence type="ECO:0000256" key="1">
    <source>
        <dbReference type="ARBA" id="ARBA00001971"/>
    </source>
</evidence>
<name>A0A834P3H4_VESPE</name>
<comment type="similarity">
    <text evidence="4 14">Belongs to the cytochrome P450 family.</text>
</comment>
<proteinExistence type="inferred from homology"/>
<comment type="cofactor">
    <cofactor evidence="1 13">
        <name>heme</name>
        <dbReference type="ChEBI" id="CHEBI:30413"/>
    </cofactor>
</comment>
<feature type="transmembrane region" description="Helical" evidence="15">
    <location>
        <begin position="6"/>
        <end position="22"/>
    </location>
</feature>
<evidence type="ECO:0000256" key="4">
    <source>
        <dbReference type="ARBA" id="ARBA00010617"/>
    </source>
</evidence>
<dbReference type="CDD" id="cd11056">
    <property type="entry name" value="CYP6-like"/>
    <property type="match status" value="1"/>
</dbReference>
<evidence type="ECO:0000256" key="2">
    <source>
        <dbReference type="ARBA" id="ARBA00004174"/>
    </source>
</evidence>
<dbReference type="PRINTS" id="PR00385">
    <property type="entry name" value="P450"/>
</dbReference>
<keyword evidence="10 13" id="KW-0408">Iron</keyword>
<dbReference type="GO" id="GO:0020037">
    <property type="term" value="F:heme binding"/>
    <property type="evidence" value="ECO:0007669"/>
    <property type="project" value="InterPro"/>
</dbReference>
<gene>
    <name evidence="16" type="ORF">H0235_006752</name>
</gene>
<accession>A0A834P3H4</accession>
<feature type="binding site" description="axial binding residue" evidence="13">
    <location>
        <position position="448"/>
    </location>
    <ligand>
        <name>heme</name>
        <dbReference type="ChEBI" id="CHEBI:30413"/>
    </ligand>
    <ligandPart>
        <name>Fe</name>
        <dbReference type="ChEBI" id="CHEBI:18248"/>
    </ligandPart>
</feature>
<evidence type="ECO:0000256" key="14">
    <source>
        <dbReference type="RuleBase" id="RU000461"/>
    </source>
</evidence>
<comment type="subcellular location">
    <subcellularLocation>
        <location evidence="3">Endoplasmic reticulum membrane</location>
        <topology evidence="3">Peripheral membrane protein</topology>
    </subcellularLocation>
    <subcellularLocation>
        <location evidence="2">Microsome membrane</location>
        <topology evidence="2">Peripheral membrane protein</topology>
    </subcellularLocation>
</comment>
<comment type="caution">
    <text evidence="16">The sequence shown here is derived from an EMBL/GenBank/DDBJ whole genome shotgun (WGS) entry which is preliminary data.</text>
</comment>
<protein>
    <recommendedName>
        <fullName evidence="18">Cytochrome P450</fullName>
    </recommendedName>
</protein>
<dbReference type="Proteomes" id="UP000600918">
    <property type="component" value="Unassembled WGS sequence"/>
</dbReference>
<keyword evidence="7" id="KW-0256">Endoplasmic reticulum</keyword>
<keyword evidence="15" id="KW-0812">Transmembrane</keyword>
<organism evidence="16 17">
    <name type="scientific">Vespula pensylvanica</name>
    <name type="common">Western yellow jacket</name>
    <name type="synonym">Wasp</name>
    <dbReference type="NCBI Taxonomy" id="30213"/>
    <lineage>
        <taxon>Eukaryota</taxon>
        <taxon>Metazoa</taxon>
        <taxon>Ecdysozoa</taxon>
        <taxon>Arthropoda</taxon>
        <taxon>Hexapoda</taxon>
        <taxon>Insecta</taxon>
        <taxon>Pterygota</taxon>
        <taxon>Neoptera</taxon>
        <taxon>Endopterygota</taxon>
        <taxon>Hymenoptera</taxon>
        <taxon>Apocrita</taxon>
        <taxon>Aculeata</taxon>
        <taxon>Vespoidea</taxon>
        <taxon>Vespidae</taxon>
        <taxon>Vespinae</taxon>
        <taxon>Vespula</taxon>
    </lineage>
</organism>
<dbReference type="InterPro" id="IPR002401">
    <property type="entry name" value="Cyt_P450_E_grp-I"/>
</dbReference>
<evidence type="ECO:0000313" key="17">
    <source>
        <dbReference type="Proteomes" id="UP000600918"/>
    </source>
</evidence>
<keyword evidence="15" id="KW-1133">Transmembrane helix</keyword>
<dbReference type="AlphaFoldDB" id="A0A834P3H4"/>
<reference evidence="16" key="1">
    <citation type="journal article" date="2020" name="G3 (Bethesda)">
        <title>High-Quality Assemblies for Three Invasive Social Wasps from the &lt;i&gt;Vespula&lt;/i&gt; Genus.</title>
        <authorList>
            <person name="Harrop T.W.R."/>
            <person name="Guhlin J."/>
            <person name="McLaughlin G.M."/>
            <person name="Permina E."/>
            <person name="Stockwell P."/>
            <person name="Gilligan J."/>
            <person name="Le Lec M.F."/>
            <person name="Gruber M.A.M."/>
            <person name="Quinn O."/>
            <person name="Lovegrove M."/>
            <person name="Duncan E.J."/>
            <person name="Remnant E.J."/>
            <person name="Van Eeckhoven J."/>
            <person name="Graham B."/>
            <person name="Knapp R.A."/>
            <person name="Langford K.W."/>
            <person name="Kronenberg Z."/>
            <person name="Press M.O."/>
            <person name="Eacker S.M."/>
            <person name="Wilson-Rankin E.E."/>
            <person name="Purcell J."/>
            <person name="Lester P.J."/>
            <person name="Dearden P.K."/>
        </authorList>
    </citation>
    <scope>NUCLEOTIDE SEQUENCE</scope>
    <source>
        <strain evidence="16">Volc-1</strain>
    </source>
</reference>
<evidence type="ECO:0000256" key="15">
    <source>
        <dbReference type="SAM" id="Phobius"/>
    </source>
</evidence>
<evidence type="ECO:0000256" key="6">
    <source>
        <dbReference type="ARBA" id="ARBA00022723"/>
    </source>
</evidence>
<dbReference type="InterPro" id="IPR001128">
    <property type="entry name" value="Cyt_P450"/>
</dbReference>
<keyword evidence="17" id="KW-1185">Reference proteome</keyword>
<sequence>MEAWAMILAFVVVILSIYYYIFKDLSYFKKIGLPYIEPWPILGNMGPAFLRQKTMADITVDMYNINREAKYVGFFDMGNPIVVIRDRELIKMLAVKNFDNFPDHRSFVDEVQDPLFGKNLFSLKGNRWRETRTMLSPAFTLSKLKGMFKLMNECGADFTDYLSKMPKEKRRIEMKDVFTRYTNDVIATCAFGISINSMRDRDNDFYVLGRKATNFDGIKTLKFFLIRSFPTITGLLNIKLIPDSIANFFKNVVEEVINTRDRDKIVRSDVIQLMMEARNKRIEMGQDLPLMDIVAQAFIFFFGGFDSVSTAMCFTCHEIGVNPDIQNRLQREIDDVLEKTNGNPTYEIINSMEYLDAVISESLRRYPIVVFLDRVCIESYELPPSLPGGKPLLLRKGTNIWFPIYGLHHDPQYFENPYKFDPERFMERGKEINNSGVYLPFGLGPRMCIGNRFALLEMKVLIFHLLARCNLKPSPKTQNPLQLSKKGISMTAENGFWIDLEKRDDVHSALKNFSSNSSADNDTTTSIKTETYTNGVANGHTVKA</sequence>
<evidence type="ECO:0000256" key="3">
    <source>
        <dbReference type="ARBA" id="ARBA00004406"/>
    </source>
</evidence>
<keyword evidence="12 15" id="KW-0472">Membrane</keyword>
<dbReference type="FunFam" id="1.10.630.10:FF:000042">
    <property type="entry name" value="Cytochrome P450"/>
    <property type="match status" value="1"/>
</dbReference>
<dbReference type="PROSITE" id="PS00086">
    <property type="entry name" value="CYTOCHROME_P450"/>
    <property type="match status" value="1"/>
</dbReference>
<dbReference type="OrthoDB" id="2789670at2759"/>
<evidence type="ECO:0000256" key="9">
    <source>
        <dbReference type="ARBA" id="ARBA00023002"/>
    </source>
</evidence>
<dbReference type="InterPro" id="IPR050476">
    <property type="entry name" value="Insect_CytP450_Detox"/>
</dbReference>
<evidence type="ECO:0000313" key="16">
    <source>
        <dbReference type="EMBL" id="KAF7427058.1"/>
    </source>
</evidence>
<dbReference type="GO" id="GO:0004497">
    <property type="term" value="F:monooxygenase activity"/>
    <property type="evidence" value="ECO:0007669"/>
    <property type="project" value="UniProtKB-KW"/>
</dbReference>
<keyword evidence="9 14" id="KW-0560">Oxidoreductase</keyword>
<evidence type="ECO:0000256" key="13">
    <source>
        <dbReference type="PIRSR" id="PIRSR602401-1"/>
    </source>
</evidence>
<keyword evidence="8" id="KW-0492">Microsome</keyword>
<dbReference type="SUPFAM" id="SSF48264">
    <property type="entry name" value="Cytochrome P450"/>
    <property type="match status" value="1"/>
</dbReference>
<evidence type="ECO:0000256" key="8">
    <source>
        <dbReference type="ARBA" id="ARBA00022848"/>
    </source>
</evidence>
<dbReference type="Pfam" id="PF00067">
    <property type="entry name" value="p450"/>
    <property type="match status" value="1"/>
</dbReference>
<dbReference type="EMBL" id="JACSDY010000005">
    <property type="protein sequence ID" value="KAF7427058.1"/>
    <property type="molecule type" value="Genomic_DNA"/>
</dbReference>
<dbReference type="PANTHER" id="PTHR24292:SF54">
    <property type="entry name" value="CYP9F3-RELATED"/>
    <property type="match status" value="1"/>
</dbReference>
<keyword evidence="6 13" id="KW-0479">Metal-binding</keyword>
<dbReference type="PANTHER" id="PTHR24292">
    <property type="entry name" value="CYTOCHROME P450"/>
    <property type="match status" value="1"/>
</dbReference>
<dbReference type="PRINTS" id="PR00463">
    <property type="entry name" value="EP450I"/>
</dbReference>
<evidence type="ECO:0000256" key="11">
    <source>
        <dbReference type="ARBA" id="ARBA00023033"/>
    </source>
</evidence>
<dbReference type="GO" id="GO:0016705">
    <property type="term" value="F:oxidoreductase activity, acting on paired donors, with incorporation or reduction of molecular oxygen"/>
    <property type="evidence" value="ECO:0007669"/>
    <property type="project" value="InterPro"/>
</dbReference>
<dbReference type="Gene3D" id="1.10.630.10">
    <property type="entry name" value="Cytochrome P450"/>
    <property type="match status" value="1"/>
</dbReference>
<evidence type="ECO:0000256" key="12">
    <source>
        <dbReference type="ARBA" id="ARBA00023136"/>
    </source>
</evidence>
<dbReference type="GO" id="GO:0005506">
    <property type="term" value="F:iron ion binding"/>
    <property type="evidence" value="ECO:0007669"/>
    <property type="project" value="InterPro"/>
</dbReference>
<evidence type="ECO:0008006" key="18">
    <source>
        <dbReference type="Google" id="ProtNLM"/>
    </source>
</evidence>
<dbReference type="GO" id="GO:0005789">
    <property type="term" value="C:endoplasmic reticulum membrane"/>
    <property type="evidence" value="ECO:0007669"/>
    <property type="project" value="UniProtKB-SubCell"/>
</dbReference>
<dbReference type="InterPro" id="IPR017972">
    <property type="entry name" value="Cyt_P450_CS"/>
</dbReference>
<keyword evidence="5 13" id="KW-0349">Heme</keyword>
<dbReference type="InterPro" id="IPR036396">
    <property type="entry name" value="Cyt_P450_sf"/>
</dbReference>
<evidence type="ECO:0000256" key="5">
    <source>
        <dbReference type="ARBA" id="ARBA00022617"/>
    </source>
</evidence>
<evidence type="ECO:0000256" key="7">
    <source>
        <dbReference type="ARBA" id="ARBA00022824"/>
    </source>
</evidence>
<evidence type="ECO:0000256" key="10">
    <source>
        <dbReference type="ARBA" id="ARBA00023004"/>
    </source>
</evidence>